<dbReference type="AlphaFoldDB" id="A0A176YBB1"/>
<dbReference type="SUPFAM" id="SSF53448">
    <property type="entry name" value="Nucleotide-diphospho-sugar transferases"/>
    <property type="match status" value="1"/>
</dbReference>
<keyword evidence="3" id="KW-0808">Transferase</keyword>
<evidence type="ECO:0000256" key="2">
    <source>
        <dbReference type="ARBA" id="ARBA00022676"/>
    </source>
</evidence>
<dbReference type="PANTHER" id="PTHR48090:SF1">
    <property type="entry name" value="PROPHAGE BACTOPRENOL GLUCOSYL TRANSFERASE HOMOLOG"/>
    <property type="match status" value="1"/>
</dbReference>
<gene>
    <name evidence="9" type="ORF">AYJ54_29575</name>
</gene>
<feature type="transmembrane region" description="Helical" evidence="7">
    <location>
        <begin position="270"/>
        <end position="292"/>
    </location>
</feature>
<sequence>MKTISVITPCYNEELNVRDCYEAIRQIFDTELKGYRREHIFCDNASDDRTVEILREIAAHDPAVKIIINARNFGPLRNTFNGVMASRGDAVLLFMPADLQDPPELLPEFVKLWEAGYEIVYGIRAVREEGRLMRGFRNAYYRVLTRFSEIKVPPGVGDYQLVDRDVVERMRLVRDGYPFMRMMTFECGGRAVGVPYTWRTRKKGLSKNRAAALIDQGLNGLVSFTSAPLRFGLYAGFILSFLSIGYAVVNLLLGLILYQRLAEPGVLTLIVAMFFFGGVQLFFMGMIGEYILAIYGQVREKPVVFERERVNFDPPRP</sequence>
<dbReference type="Pfam" id="PF00535">
    <property type="entry name" value="Glycos_transf_2"/>
    <property type="match status" value="1"/>
</dbReference>
<dbReference type="EMBL" id="LUUB01000106">
    <property type="protein sequence ID" value="OAF01229.1"/>
    <property type="molecule type" value="Genomic_DNA"/>
</dbReference>
<proteinExistence type="predicted"/>
<name>A0A176YBB1_9BRAD</name>
<accession>A0A176YBB1</accession>
<evidence type="ECO:0000256" key="5">
    <source>
        <dbReference type="ARBA" id="ARBA00022989"/>
    </source>
</evidence>
<keyword evidence="6 7" id="KW-0472">Membrane</keyword>
<evidence type="ECO:0000256" key="4">
    <source>
        <dbReference type="ARBA" id="ARBA00022692"/>
    </source>
</evidence>
<keyword evidence="10" id="KW-1185">Reference proteome</keyword>
<evidence type="ECO:0000259" key="8">
    <source>
        <dbReference type="Pfam" id="PF00535"/>
    </source>
</evidence>
<dbReference type="OrthoDB" id="9807795at2"/>
<dbReference type="InterPro" id="IPR001173">
    <property type="entry name" value="Glyco_trans_2-like"/>
</dbReference>
<comment type="subcellular location">
    <subcellularLocation>
        <location evidence="1">Membrane</location>
        <topology evidence="1">Multi-pass membrane protein</topology>
    </subcellularLocation>
</comment>
<evidence type="ECO:0000313" key="10">
    <source>
        <dbReference type="Proteomes" id="UP000076959"/>
    </source>
</evidence>
<evidence type="ECO:0000256" key="7">
    <source>
        <dbReference type="SAM" id="Phobius"/>
    </source>
</evidence>
<dbReference type="InterPro" id="IPR050256">
    <property type="entry name" value="Glycosyltransferase_2"/>
</dbReference>
<evidence type="ECO:0000256" key="6">
    <source>
        <dbReference type="ARBA" id="ARBA00023136"/>
    </source>
</evidence>
<evidence type="ECO:0000256" key="3">
    <source>
        <dbReference type="ARBA" id="ARBA00022679"/>
    </source>
</evidence>
<feature type="domain" description="Glycosyltransferase 2-like" evidence="8">
    <location>
        <begin position="5"/>
        <end position="169"/>
    </location>
</feature>
<comment type="caution">
    <text evidence="9">The sequence shown here is derived from an EMBL/GenBank/DDBJ whole genome shotgun (WGS) entry which is preliminary data.</text>
</comment>
<dbReference type="CDD" id="cd04187">
    <property type="entry name" value="DPM1_like_bac"/>
    <property type="match status" value="1"/>
</dbReference>
<dbReference type="GO" id="GO:0016787">
    <property type="term" value="F:hydrolase activity"/>
    <property type="evidence" value="ECO:0007669"/>
    <property type="project" value="UniProtKB-KW"/>
</dbReference>
<organism evidence="9 10">
    <name type="scientific">Bradyrhizobium centrolobii</name>
    <dbReference type="NCBI Taxonomy" id="1505087"/>
    <lineage>
        <taxon>Bacteria</taxon>
        <taxon>Pseudomonadati</taxon>
        <taxon>Pseudomonadota</taxon>
        <taxon>Alphaproteobacteria</taxon>
        <taxon>Hyphomicrobiales</taxon>
        <taxon>Nitrobacteraceae</taxon>
        <taxon>Bradyrhizobium</taxon>
    </lineage>
</organism>
<reference evidence="9 10" key="1">
    <citation type="submission" date="2016-03" db="EMBL/GenBank/DDBJ databases">
        <title>Draft Genome Sequence of the Strain BR 10245 (Bradyrhizobium sp.) isolated from nodules of Centrolobium paraense.</title>
        <authorList>
            <person name="Simoes-Araujo J.L.Sr."/>
            <person name="Barauna A.C."/>
            <person name="Silva K."/>
            <person name="Zilli J.E."/>
        </authorList>
    </citation>
    <scope>NUCLEOTIDE SEQUENCE [LARGE SCALE GENOMIC DNA]</scope>
    <source>
        <strain evidence="9 10">BR 10245</strain>
    </source>
</reference>
<dbReference type="RefSeq" id="WP_063707648.1">
    <property type="nucleotide sequence ID" value="NZ_LUUB01000106.1"/>
</dbReference>
<dbReference type="Gene3D" id="3.90.550.10">
    <property type="entry name" value="Spore Coat Polysaccharide Biosynthesis Protein SpsA, Chain A"/>
    <property type="match status" value="1"/>
</dbReference>
<keyword evidence="5 7" id="KW-1133">Transmembrane helix</keyword>
<evidence type="ECO:0000256" key="1">
    <source>
        <dbReference type="ARBA" id="ARBA00004141"/>
    </source>
</evidence>
<keyword evidence="2" id="KW-0328">Glycosyltransferase</keyword>
<dbReference type="PANTHER" id="PTHR48090">
    <property type="entry name" value="UNDECAPRENYL-PHOSPHATE 4-DEOXY-4-FORMAMIDO-L-ARABINOSE TRANSFERASE-RELATED"/>
    <property type="match status" value="1"/>
</dbReference>
<dbReference type="InterPro" id="IPR029044">
    <property type="entry name" value="Nucleotide-diphossugar_trans"/>
</dbReference>
<keyword evidence="9" id="KW-0378">Hydrolase</keyword>
<dbReference type="STRING" id="1505087.AYJ54_29575"/>
<dbReference type="GO" id="GO:0005886">
    <property type="term" value="C:plasma membrane"/>
    <property type="evidence" value="ECO:0007669"/>
    <property type="project" value="TreeGrafter"/>
</dbReference>
<feature type="transmembrane region" description="Helical" evidence="7">
    <location>
        <begin position="231"/>
        <end position="258"/>
    </location>
</feature>
<protein>
    <submittedName>
        <fullName evidence="9">Glycosyl hydrolase</fullName>
    </submittedName>
</protein>
<dbReference type="Proteomes" id="UP000076959">
    <property type="component" value="Unassembled WGS sequence"/>
</dbReference>
<evidence type="ECO:0000313" key="9">
    <source>
        <dbReference type="EMBL" id="OAF01229.1"/>
    </source>
</evidence>
<dbReference type="GO" id="GO:0016757">
    <property type="term" value="F:glycosyltransferase activity"/>
    <property type="evidence" value="ECO:0007669"/>
    <property type="project" value="UniProtKB-KW"/>
</dbReference>
<keyword evidence="4 7" id="KW-0812">Transmembrane</keyword>